<reference evidence="3 4" key="2">
    <citation type="submission" date="2018-05" db="EMBL/GenBank/DDBJ databases">
        <authorList>
            <person name="Lanie J.A."/>
            <person name="Ng W.-L."/>
            <person name="Kazmierczak K.M."/>
            <person name="Andrzejewski T.M."/>
            <person name="Davidsen T.M."/>
            <person name="Wayne K.J."/>
            <person name="Tettelin H."/>
            <person name="Glass J.I."/>
            <person name="Rusch D."/>
            <person name="Podicherti R."/>
            <person name="Tsui H.-C.T."/>
            <person name="Winkler M.E."/>
        </authorList>
    </citation>
    <scope>NUCLEOTIDE SEQUENCE [LARGE SCALE GENOMIC DNA]</scope>
    <source>
        <strain evidence="3 4">C305</strain>
    </source>
</reference>
<dbReference type="Proteomes" id="UP000245370">
    <property type="component" value="Unassembled WGS sequence"/>
</dbReference>
<dbReference type="SUPFAM" id="SSF69318">
    <property type="entry name" value="Integrin alpha N-terminal domain"/>
    <property type="match status" value="1"/>
</dbReference>
<feature type="chain" id="PRO_5015699926" description="VCBS repeat-containing protein" evidence="2">
    <location>
        <begin position="19"/>
        <end position="166"/>
    </location>
</feature>
<keyword evidence="1 2" id="KW-0732">Signal</keyword>
<evidence type="ECO:0008006" key="5">
    <source>
        <dbReference type="Google" id="ProtNLM"/>
    </source>
</evidence>
<dbReference type="Gene3D" id="2.130.10.130">
    <property type="entry name" value="Integrin alpha, N-terminal"/>
    <property type="match status" value="1"/>
</dbReference>
<gene>
    <name evidence="3" type="ORF">DIT68_14560</name>
</gene>
<evidence type="ECO:0000256" key="2">
    <source>
        <dbReference type="SAM" id="SignalP"/>
    </source>
</evidence>
<reference evidence="3 4" key="1">
    <citation type="submission" date="2018-05" db="EMBL/GenBank/DDBJ databases">
        <title>Brumimicrobium oceani sp. nov., isolated from coastal sediment.</title>
        <authorList>
            <person name="Kou Y."/>
        </authorList>
    </citation>
    <scope>NUCLEOTIDE SEQUENCE [LARGE SCALE GENOMIC DNA]</scope>
    <source>
        <strain evidence="3 4">C305</strain>
    </source>
</reference>
<feature type="signal peptide" evidence="2">
    <location>
        <begin position="1"/>
        <end position="18"/>
    </location>
</feature>
<accession>A0A2U2X199</accession>
<protein>
    <recommendedName>
        <fullName evidence="5">VCBS repeat-containing protein</fullName>
    </recommendedName>
</protein>
<evidence type="ECO:0000313" key="4">
    <source>
        <dbReference type="Proteomes" id="UP000245370"/>
    </source>
</evidence>
<comment type="caution">
    <text evidence="3">The sequence shown here is derived from an EMBL/GenBank/DDBJ whole genome shotgun (WGS) entry which is preliminary data.</text>
</comment>
<keyword evidence="4" id="KW-1185">Reference proteome</keyword>
<evidence type="ECO:0000313" key="3">
    <source>
        <dbReference type="EMBL" id="PWH81548.1"/>
    </source>
</evidence>
<proteinExistence type="predicted"/>
<name>A0A2U2X199_9FLAO</name>
<organism evidence="3 4">
    <name type="scientific">Brumimicrobium oceani</name>
    <dbReference type="NCBI Taxonomy" id="2100725"/>
    <lineage>
        <taxon>Bacteria</taxon>
        <taxon>Pseudomonadati</taxon>
        <taxon>Bacteroidota</taxon>
        <taxon>Flavobacteriia</taxon>
        <taxon>Flavobacteriales</taxon>
        <taxon>Crocinitomicaceae</taxon>
        <taxon>Brumimicrobium</taxon>
    </lineage>
</organism>
<dbReference type="Pfam" id="PF13517">
    <property type="entry name" value="FG-GAP_3"/>
    <property type="match status" value="1"/>
</dbReference>
<sequence>MKKITFLILTLLASSSHSQSFDEYSTLDGVYYGTSFWVEKENSITHDAVVVGYNENYDQFASTYDAQYSGYASTQQTISPLGMATGDTLDANEDGRMDFITAGIDTTSNAVINLYTQNTDGSFNETTLPMNGISNGKIKTGDLNHDGHADFVVMAMSSGSNYIAKL</sequence>
<dbReference type="AlphaFoldDB" id="A0A2U2X199"/>
<dbReference type="RefSeq" id="WP_109360556.1">
    <property type="nucleotide sequence ID" value="NZ_QFRJ01000016.1"/>
</dbReference>
<dbReference type="OrthoDB" id="9816120at2"/>
<evidence type="ECO:0000256" key="1">
    <source>
        <dbReference type="ARBA" id="ARBA00022729"/>
    </source>
</evidence>
<dbReference type="InterPro" id="IPR013517">
    <property type="entry name" value="FG-GAP"/>
</dbReference>
<dbReference type="EMBL" id="QFRJ01000016">
    <property type="protein sequence ID" value="PWH81548.1"/>
    <property type="molecule type" value="Genomic_DNA"/>
</dbReference>
<dbReference type="InterPro" id="IPR028994">
    <property type="entry name" value="Integrin_alpha_N"/>
</dbReference>